<keyword evidence="1" id="KW-0812">Transmembrane</keyword>
<evidence type="ECO:0000313" key="3">
    <source>
        <dbReference type="Proteomes" id="UP000297391"/>
    </source>
</evidence>
<evidence type="ECO:0000256" key="1">
    <source>
        <dbReference type="SAM" id="Phobius"/>
    </source>
</evidence>
<keyword evidence="3" id="KW-1185">Reference proteome</keyword>
<feature type="transmembrane region" description="Helical" evidence="1">
    <location>
        <begin position="21"/>
        <end position="38"/>
    </location>
</feature>
<keyword evidence="1" id="KW-0472">Membrane</keyword>
<proteinExistence type="predicted"/>
<dbReference type="Proteomes" id="UP000297391">
    <property type="component" value="Unassembled WGS sequence"/>
</dbReference>
<dbReference type="AlphaFoldDB" id="A0A4Z0B2W1"/>
<evidence type="ECO:0000313" key="2">
    <source>
        <dbReference type="EMBL" id="TFY92769.1"/>
    </source>
</evidence>
<dbReference type="RefSeq" id="WP_135287658.1">
    <property type="nucleotide sequence ID" value="NZ_QUZU01000001.1"/>
</dbReference>
<comment type="caution">
    <text evidence="2">The sequence shown here is derived from an EMBL/GenBank/DDBJ whole genome shotgun (WGS) entry which is preliminary data.</text>
</comment>
<protein>
    <submittedName>
        <fullName evidence="2">Uncharacterized protein</fullName>
    </submittedName>
</protein>
<gene>
    <name evidence="2" type="ORF">DYL59_02060</name>
</gene>
<name>A0A4Z0B2W1_9PSED</name>
<reference evidence="2 3" key="1">
    <citation type="journal article" date="2019" name="Syst. Appl. Microbiol.">
        <title>New species of pathogenic Pseudomonas isolated from citrus in Tunisia: Proposal of Pseudomonas kairouanensis sp. nov. and Pseudomonas nabeulensis sp. nov.</title>
        <authorList>
            <person name="Oueslati M."/>
            <person name="Mulet M."/>
            <person name="Gomila M."/>
            <person name="Berge O."/>
            <person name="Hajlaoui M.R."/>
            <person name="Lalucat J."/>
            <person name="Sadfi-Zouaoui N."/>
            <person name="Garcia-Valdes E."/>
        </authorList>
    </citation>
    <scope>NUCLEOTIDE SEQUENCE [LARGE SCALE GENOMIC DNA]</scope>
    <source>
        <strain evidence="2 3">KC12</strain>
    </source>
</reference>
<accession>A0A4Z0B2W1</accession>
<dbReference type="OrthoDB" id="7032872at2"/>
<organism evidence="2 3">
    <name type="scientific">Pseudomonas kairouanensis</name>
    <dbReference type="NCBI Taxonomy" id="2293832"/>
    <lineage>
        <taxon>Bacteria</taxon>
        <taxon>Pseudomonadati</taxon>
        <taxon>Pseudomonadota</taxon>
        <taxon>Gammaproteobacteria</taxon>
        <taxon>Pseudomonadales</taxon>
        <taxon>Pseudomonadaceae</taxon>
        <taxon>Pseudomonas</taxon>
    </lineage>
</organism>
<sequence length="166" mass="18514">MAEQAASVVVQFEYWELSWELARVLVPALLVMLGWFYVSRDNNRRETRKENRQFLDRTIMLLEEIEGDSVSYFLTASQAEAQRLSSKIGPALMRVEKALSHLNLPGEHGSSINAIAVSEKVTGHNAWLAAKKVALAPDCATIYQVNVAFAELIAALEAAYAKTFQK</sequence>
<keyword evidence="1" id="KW-1133">Transmembrane helix</keyword>
<dbReference type="EMBL" id="QUZU01000001">
    <property type="protein sequence ID" value="TFY92769.1"/>
    <property type="molecule type" value="Genomic_DNA"/>
</dbReference>